<protein>
    <recommendedName>
        <fullName evidence="2">Transposase MuDR plant domain-containing protein</fullName>
    </recommendedName>
</protein>
<dbReference type="EnsemblPlants" id="AUR62042802-RA">
    <property type="protein sequence ID" value="AUR62042802-RA:cds"/>
    <property type="gene ID" value="AUR62042802"/>
</dbReference>
<dbReference type="Proteomes" id="UP000596660">
    <property type="component" value="Unplaced"/>
</dbReference>
<dbReference type="Pfam" id="PF03108">
    <property type="entry name" value="DBD_Tnp_Mut"/>
    <property type="match status" value="1"/>
</dbReference>
<evidence type="ECO:0000259" key="2">
    <source>
        <dbReference type="Pfam" id="PF03108"/>
    </source>
</evidence>
<feature type="compositionally biased region" description="Basic and acidic residues" evidence="1">
    <location>
        <begin position="71"/>
        <end position="80"/>
    </location>
</feature>
<proteinExistence type="predicted"/>
<dbReference type="InterPro" id="IPR004332">
    <property type="entry name" value="Transposase_MuDR"/>
</dbReference>
<dbReference type="AlphaFoldDB" id="A0A803NA18"/>
<reference evidence="3" key="1">
    <citation type="journal article" date="2017" name="Nature">
        <title>The genome of Chenopodium quinoa.</title>
        <authorList>
            <person name="Jarvis D.E."/>
            <person name="Ho Y.S."/>
            <person name="Lightfoot D.J."/>
            <person name="Schmoeckel S.M."/>
            <person name="Li B."/>
            <person name="Borm T.J.A."/>
            <person name="Ohyanagi H."/>
            <person name="Mineta K."/>
            <person name="Michell C.T."/>
            <person name="Saber N."/>
            <person name="Kharbatia N.M."/>
            <person name="Rupper R.R."/>
            <person name="Sharp A.R."/>
            <person name="Dally N."/>
            <person name="Boughton B.A."/>
            <person name="Woo Y.H."/>
            <person name="Gao G."/>
            <person name="Schijlen E.G.W.M."/>
            <person name="Guo X."/>
            <person name="Momin A.A."/>
            <person name="Negrao S."/>
            <person name="Al-Babili S."/>
            <person name="Gehring C."/>
            <person name="Roessner U."/>
            <person name="Jung C."/>
            <person name="Murphy K."/>
            <person name="Arold S.T."/>
            <person name="Gojobori T."/>
            <person name="van der Linden C.G."/>
            <person name="van Loo E.N."/>
            <person name="Jellen E.N."/>
            <person name="Maughan P.J."/>
            <person name="Tester M."/>
        </authorList>
    </citation>
    <scope>NUCLEOTIDE SEQUENCE [LARGE SCALE GENOMIC DNA]</scope>
    <source>
        <strain evidence="3">cv. PI 614886</strain>
    </source>
</reference>
<name>A0A803NA18_CHEQI</name>
<evidence type="ECO:0000256" key="1">
    <source>
        <dbReference type="SAM" id="MobiDB-lite"/>
    </source>
</evidence>
<feature type="domain" description="Transposase MuDR plant" evidence="2">
    <location>
        <begin position="116"/>
        <end position="166"/>
    </location>
</feature>
<accession>A0A803NA18</accession>
<dbReference type="Gramene" id="AUR62042802-RA">
    <property type="protein sequence ID" value="AUR62042802-RA:cds"/>
    <property type="gene ID" value="AUR62042802"/>
</dbReference>
<organism evidence="3 4">
    <name type="scientific">Chenopodium quinoa</name>
    <name type="common">Quinoa</name>
    <dbReference type="NCBI Taxonomy" id="63459"/>
    <lineage>
        <taxon>Eukaryota</taxon>
        <taxon>Viridiplantae</taxon>
        <taxon>Streptophyta</taxon>
        <taxon>Embryophyta</taxon>
        <taxon>Tracheophyta</taxon>
        <taxon>Spermatophyta</taxon>
        <taxon>Magnoliopsida</taxon>
        <taxon>eudicotyledons</taxon>
        <taxon>Gunneridae</taxon>
        <taxon>Pentapetalae</taxon>
        <taxon>Caryophyllales</taxon>
        <taxon>Chenopodiaceae</taxon>
        <taxon>Chenopodioideae</taxon>
        <taxon>Atripliceae</taxon>
        <taxon>Chenopodium</taxon>
    </lineage>
</organism>
<feature type="compositionally biased region" description="Acidic residues" evidence="1">
    <location>
        <begin position="31"/>
        <end position="43"/>
    </location>
</feature>
<evidence type="ECO:0000313" key="4">
    <source>
        <dbReference type="Proteomes" id="UP000596660"/>
    </source>
</evidence>
<keyword evidence="4" id="KW-1185">Reference proteome</keyword>
<evidence type="ECO:0000313" key="3">
    <source>
        <dbReference type="EnsemblPlants" id="AUR62042802-RA:cds"/>
    </source>
</evidence>
<reference evidence="3" key="2">
    <citation type="submission" date="2021-03" db="UniProtKB">
        <authorList>
            <consortium name="EnsemblPlants"/>
        </authorList>
    </citation>
    <scope>IDENTIFICATION</scope>
</reference>
<feature type="region of interest" description="Disordered" evidence="1">
    <location>
        <begin position="1"/>
        <end position="56"/>
    </location>
</feature>
<feature type="compositionally biased region" description="Basic and acidic residues" evidence="1">
    <location>
        <begin position="11"/>
        <end position="22"/>
    </location>
</feature>
<sequence length="219" mass="25589">MRRVQLASKWPDNDTERIHNNFDDNIPQAEGVDETNVDDEEIQPESYSRHLAGGSGKWPAYWTTFEGGYESDQRNSDKDPLPSSEDEDRNDTHVQKRRKKVAYPTFNEKIDMKSVELFVGLRFTSGEVFKEAILAYSIQQHQDLVYLKNDKKFISVGCAHCRWEITNLEDHTGWQIKSMQPVHEWCTKTFENRLITVNWLETMSTSKRKSSKCCPMFDE</sequence>
<feature type="region of interest" description="Disordered" evidence="1">
    <location>
        <begin position="69"/>
        <end position="98"/>
    </location>
</feature>